<dbReference type="RefSeq" id="XP_040757148.1">
    <property type="nucleotide sequence ID" value="XM_040913726.1"/>
</dbReference>
<dbReference type="Proteomes" id="UP000076871">
    <property type="component" value="Unassembled WGS sequence"/>
</dbReference>
<gene>
    <name evidence="2" type="ORF">LAESUDRAFT_765568</name>
</gene>
<feature type="compositionally biased region" description="Basic and acidic residues" evidence="1">
    <location>
        <begin position="40"/>
        <end position="50"/>
    </location>
</feature>
<feature type="region of interest" description="Disordered" evidence="1">
    <location>
        <begin position="25"/>
        <end position="99"/>
    </location>
</feature>
<sequence length="161" mass="17828">MPSKTLTALQRANRLKAIEDALESARANTEGLIRPPSSEHVGRTSVHEDGVLNAPVLPTPSPSLTASQPNNPFTVVKKASVTPRQDEEDPDPAMETRSSFQLSSDWEMLDRYLISCINVNERLSEVTLFINMSKGSCVNIDDRLRERHCDAPNVDVRSTVE</sequence>
<protein>
    <submittedName>
        <fullName evidence="2">Uncharacterized protein</fullName>
    </submittedName>
</protein>
<evidence type="ECO:0000256" key="1">
    <source>
        <dbReference type="SAM" id="MobiDB-lite"/>
    </source>
</evidence>
<evidence type="ECO:0000313" key="3">
    <source>
        <dbReference type="Proteomes" id="UP000076871"/>
    </source>
</evidence>
<keyword evidence="3" id="KW-1185">Reference proteome</keyword>
<dbReference type="AlphaFoldDB" id="A0A165APJ0"/>
<feature type="compositionally biased region" description="Polar residues" evidence="1">
    <location>
        <begin position="62"/>
        <end position="73"/>
    </location>
</feature>
<evidence type="ECO:0000313" key="2">
    <source>
        <dbReference type="EMBL" id="KZS99407.1"/>
    </source>
</evidence>
<organism evidence="2 3">
    <name type="scientific">Laetiporus sulphureus 93-53</name>
    <dbReference type="NCBI Taxonomy" id="1314785"/>
    <lineage>
        <taxon>Eukaryota</taxon>
        <taxon>Fungi</taxon>
        <taxon>Dikarya</taxon>
        <taxon>Basidiomycota</taxon>
        <taxon>Agaricomycotina</taxon>
        <taxon>Agaricomycetes</taxon>
        <taxon>Polyporales</taxon>
        <taxon>Laetiporus</taxon>
    </lineage>
</organism>
<dbReference type="EMBL" id="KV427916">
    <property type="protein sequence ID" value="KZS99407.1"/>
    <property type="molecule type" value="Genomic_DNA"/>
</dbReference>
<dbReference type="InParanoid" id="A0A165APJ0"/>
<name>A0A165APJ0_9APHY</name>
<reference evidence="2 3" key="1">
    <citation type="journal article" date="2016" name="Mol. Biol. Evol.">
        <title>Comparative Genomics of Early-Diverging Mushroom-Forming Fungi Provides Insights into the Origins of Lignocellulose Decay Capabilities.</title>
        <authorList>
            <person name="Nagy L.G."/>
            <person name="Riley R."/>
            <person name="Tritt A."/>
            <person name="Adam C."/>
            <person name="Daum C."/>
            <person name="Floudas D."/>
            <person name="Sun H."/>
            <person name="Yadav J.S."/>
            <person name="Pangilinan J."/>
            <person name="Larsson K.H."/>
            <person name="Matsuura K."/>
            <person name="Barry K."/>
            <person name="Labutti K."/>
            <person name="Kuo R."/>
            <person name="Ohm R.A."/>
            <person name="Bhattacharya S.S."/>
            <person name="Shirouzu T."/>
            <person name="Yoshinaga Y."/>
            <person name="Martin F.M."/>
            <person name="Grigoriev I.V."/>
            <person name="Hibbett D.S."/>
        </authorList>
    </citation>
    <scope>NUCLEOTIDE SEQUENCE [LARGE SCALE GENOMIC DNA]</scope>
    <source>
        <strain evidence="2 3">93-53</strain>
    </source>
</reference>
<dbReference type="GeneID" id="63830754"/>
<accession>A0A165APJ0</accession>
<proteinExistence type="predicted"/>